<keyword evidence="4 8" id="KW-0378">Hydrolase</keyword>
<keyword evidence="5 8" id="KW-0067">ATP-binding</keyword>
<proteinExistence type="inferred from homology"/>
<dbReference type="PIRSF" id="PIRSF005814">
    <property type="entry name" value="MutS_YshD"/>
    <property type="match status" value="1"/>
</dbReference>
<dbReference type="EC" id="3.6.4.-" evidence="8"/>
<dbReference type="PROSITE" id="PS50828">
    <property type="entry name" value="SMR"/>
    <property type="match status" value="1"/>
</dbReference>
<keyword evidence="6 8" id="KW-0694">RNA-binding</keyword>
<dbReference type="InterPro" id="IPR000432">
    <property type="entry name" value="DNA_mismatch_repair_MutS_C"/>
</dbReference>
<dbReference type="SUPFAM" id="SSF160443">
    <property type="entry name" value="SMR domain-like"/>
    <property type="match status" value="1"/>
</dbReference>
<dbReference type="RefSeq" id="WP_193499880.1">
    <property type="nucleotide sequence ID" value="NZ_JADCKC010000001.1"/>
</dbReference>
<keyword evidence="2 8" id="KW-0699">rRNA-binding</keyword>
<dbReference type="GO" id="GO:0004519">
    <property type="term" value="F:endonuclease activity"/>
    <property type="evidence" value="ECO:0007669"/>
    <property type="project" value="UniProtKB-KW"/>
</dbReference>
<dbReference type="InterPro" id="IPR007696">
    <property type="entry name" value="DNA_mismatch_repair_MutS_core"/>
</dbReference>
<dbReference type="PANTHER" id="PTHR48466">
    <property type="entry name" value="OS10G0509000 PROTEIN-RELATED"/>
    <property type="match status" value="1"/>
</dbReference>
<dbReference type="SMART" id="SM00534">
    <property type="entry name" value="MUTSac"/>
    <property type="match status" value="1"/>
</dbReference>
<feature type="coiled-coil region" evidence="9">
    <location>
        <begin position="516"/>
        <end position="597"/>
    </location>
</feature>
<comment type="function">
    <text evidence="8">Acts as a ribosome collision sensor, splitting the ribosome into its 2 subunits. Detects stalled/collided 70S ribosomes which it binds and splits by an ATP-hydrolysis driven conformational change. Acts upstream of the ribosome quality control system (RQC), a ribosome-associated complex that mediates the extraction of incompletely synthesized nascent chains from stalled ribosomes and their subsequent degradation. Probably generates substrates for RQC.</text>
</comment>
<evidence type="ECO:0000256" key="8">
    <source>
        <dbReference type="HAMAP-Rule" id="MF_00092"/>
    </source>
</evidence>
<dbReference type="InterPro" id="IPR036187">
    <property type="entry name" value="DNA_mismatch_repair_MutS_sf"/>
</dbReference>
<dbReference type="Pfam" id="PF01713">
    <property type="entry name" value="Smr"/>
    <property type="match status" value="1"/>
</dbReference>
<dbReference type="HAMAP" id="MF_00092">
    <property type="entry name" value="MutS2"/>
    <property type="match status" value="1"/>
</dbReference>
<feature type="binding site" evidence="8">
    <location>
        <begin position="332"/>
        <end position="339"/>
    </location>
    <ligand>
        <name>ATP</name>
        <dbReference type="ChEBI" id="CHEBI:30616"/>
    </ligand>
</feature>
<dbReference type="InterPro" id="IPR045076">
    <property type="entry name" value="MutS"/>
</dbReference>
<dbReference type="SUPFAM" id="SSF48334">
    <property type="entry name" value="DNA repair protein MutS, domain III"/>
    <property type="match status" value="1"/>
</dbReference>
<dbReference type="EMBL" id="JADCKC010000001">
    <property type="protein sequence ID" value="MBE5036581.1"/>
    <property type="molecule type" value="Genomic_DNA"/>
</dbReference>
<sequence length="791" mass="87339">METAYRVTLELDKVIARAVQLCACRETKEMMAAIEPYPTPEEERWALSQTNAINSLLIKNGSPRFGAVSDVRRIAAHAVKGGILSMGELLEVAATLRNFAGLSQWYGMSDHDMLPVDDLFYALSPEPVLERQITESILSPEEMADTASATLRDLRRKIRATEDSIRTKLDNIIKNSTTNKFLQDAVVSLRNGRYVVPVRAEYRGEIGGIIHDVSSTGATIFVEPTAVVEANAKIMQLRAQEQEEITRILSAFSSQVAQMEPQFSHSYEAMLQIDLLLAKSRLAVEQNAFMPEVSDNHSFSLKRARHPLIDKKKVVPVDIALGYEYDTLVITGPNTGGKTVSLKTAGLLNAMAQHGFLIPAHESSKVCCFEEYLVDIGDEQSIEQSLSTFSGHMKRITGILELAGQGTLVLLDELGAGTDPAEGAALAVSILERLRRQGALLMATTHYAELKVYALETPGVVNASCEFDVESLMPTYKLSVGVPGKSNAFLISAKLGIPEEIIDAARAHMSNDDKRLDSVLAQLDDLKLQLKAAQDDAEQARSEAENALASAEKQRDELIRKGEQELAEARRKAHDLIQNVQNEAYTLTDELRKLQKEEKISASQRAVRAREIARKDTEKILSRTESRQNTEKNYVPLKEVSVGQEVVIAELNQLATVTARPDRDGLVEVRAGILKTKVPLSGLRAPDKMQKAPKRQPPRGQTRLHLDHDRKASMELNLLGYTVEEALAETDKFIDSAVLRGQQTVYIIHGKGTGALRAAIQKHLRTHKNVKSFRLGRYGEGETGVTVVELK</sequence>
<name>A0ABR9R0B5_9FIRM</name>
<keyword evidence="9" id="KW-0175">Coiled coil</keyword>
<comment type="subunit">
    <text evidence="8">Homodimer. Binds to stalled ribosomes, contacting rRNA.</text>
</comment>
<dbReference type="InterPro" id="IPR036063">
    <property type="entry name" value="Smr_dom_sf"/>
</dbReference>
<dbReference type="CDD" id="cd03280">
    <property type="entry name" value="ABC_MutS2"/>
    <property type="match status" value="1"/>
</dbReference>
<evidence type="ECO:0000256" key="2">
    <source>
        <dbReference type="ARBA" id="ARBA00022730"/>
    </source>
</evidence>
<evidence type="ECO:0000256" key="7">
    <source>
        <dbReference type="ARBA" id="ARBA00023125"/>
    </source>
</evidence>
<keyword evidence="12" id="KW-1185">Reference proteome</keyword>
<keyword evidence="8 11" id="KW-0255">Endonuclease</keyword>
<evidence type="ECO:0000256" key="4">
    <source>
        <dbReference type="ARBA" id="ARBA00022801"/>
    </source>
</evidence>
<dbReference type="Pfam" id="PF20297">
    <property type="entry name" value="MSSS"/>
    <property type="match status" value="1"/>
</dbReference>
<evidence type="ECO:0000256" key="6">
    <source>
        <dbReference type="ARBA" id="ARBA00022884"/>
    </source>
</evidence>
<evidence type="ECO:0000313" key="11">
    <source>
        <dbReference type="EMBL" id="MBE5036581.1"/>
    </source>
</evidence>
<dbReference type="InterPro" id="IPR046893">
    <property type="entry name" value="MSSS"/>
</dbReference>
<protein>
    <recommendedName>
        <fullName evidence="8">Endonuclease MutS2</fullName>
        <ecNumber evidence="8">3.1.-.-</ecNumber>
    </recommendedName>
    <alternativeName>
        <fullName evidence="8">Ribosome-associated protein quality control-upstream factor</fullName>
        <shortName evidence="8">RQC-upstream factor</shortName>
        <shortName evidence="8">RqcU</shortName>
        <ecNumber evidence="8">3.6.4.-</ecNumber>
    </alternativeName>
</protein>
<dbReference type="Pfam" id="PF00488">
    <property type="entry name" value="MutS_V"/>
    <property type="match status" value="1"/>
</dbReference>
<dbReference type="Gene3D" id="3.30.1370.110">
    <property type="match status" value="1"/>
</dbReference>
<comment type="similarity">
    <text evidence="8">Belongs to the DNA mismatch repair MutS family. MutS2 subfamily.</text>
</comment>
<evidence type="ECO:0000313" key="12">
    <source>
        <dbReference type="Proteomes" id="UP000768567"/>
    </source>
</evidence>
<dbReference type="Proteomes" id="UP000768567">
    <property type="component" value="Unassembled WGS sequence"/>
</dbReference>
<dbReference type="NCBIfam" id="TIGR01069">
    <property type="entry name" value="mutS2"/>
    <property type="match status" value="1"/>
</dbReference>
<comment type="function">
    <text evidence="8">Endonuclease that is involved in the suppression of homologous recombination and thus may have a key role in the control of bacterial genetic diversity.</text>
</comment>
<reference evidence="11 12" key="1">
    <citation type="submission" date="2020-10" db="EMBL/GenBank/DDBJ databases">
        <title>ChiBAC.</title>
        <authorList>
            <person name="Zenner C."/>
            <person name="Hitch T.C.A."/>
            <person name="Clavel T."/>
        </authorList>
    </citation>
    <scope>NUCLEOTIDE SEQUENCE [LARGE SCALE GENOMIC DNA]</scope>
    <source>
        <strain evidence="11 12">DSM 109015</strain>
    </source>
</reference>
<keyword evidence="7 8" id="KW-0238">DNA-binding</keyword>
<dbReference type="InterPro" id="IPR002625">
    <property type="entry name" value="Smr_dom"/>
</dbReference>
<keyword evidence="1 8" id="KW-0540">Nuclease</keyword>
<keyword evidence="3 8" id="KW-0547">Nucleotide-binding</keyword>
<dbReference type="InterPro" id="IPR005747">
    <property type="entry name" value="MutS2"/>
</dbReference>
<accession>A0ABR9R0B5</accession>
<dbReference type="InterPro" id="IPR027417">
    <property type="entry name" value="P-loop_NTPase"/>
</dbReference>
<gene>
    <name evidence="8" type="primary">mutS2</name>
    <name evidence="8" type="synonym">rqcU</name>
    <name evidence="11" type="ORF">INF35_02090</name>
</gene>
<evidence type="ECO:0000256" key="1">
    <source>
        <dbReference type="ARBA" id="ARBA00022722"/>
    </source>
</evidence>
<dbReference type="EC" id="3.1.-.-" evidence="8"/>
<dbReference type="Gene3D" id="3.40.50.300">
    <property type="entry name" value="P-loop containing nucleotide triphosphate hydrolases"/>
    <property type="match status" value="1"/>
</dbReference>
<dbReference type="PANTHER" id="PTHR48466:SF2">
    <property type="entry name" value="OS10G0509000 PROTEIN"/>
    <property type="match status" value="1"/>
</dbReference>
<comment type="caution">
    <text evidence="11">The sequence shown here is derived from an EMBL/GenBank/DDBJ whole genome shotgun (WGS) entry which is preliminary data.</text>
</comment>
<dbReference type="PROSITE" id="PS00486">
    <property type="entry name" value="DNA_MISMATCH_REPAIR_2"/>
    <property type="match status" value="1"/>
</dbReference>
<dbReference type="SUPFAM" id="SSF52540">
    <property type="entry name" value="P-loop containing nucleoside triphosphate hydrolases"/>
    <property type="match status" value="1"/>
</dbReference>
<evidence type="ECO:0000259" key="10">
    <source>
        <dbReference type="PROSITE" id="PS50828"/>
    </source>
</evidence>
<dbReference type="SMART" id="SM00533">
    <property type="entry name" value="MUTSd"/>
    <property type="match status" value="1"/>
</dbReference>
<organism evidence="11 12">
    <name type="scientific">Gemmiger gallinarum</name>
    <dbReference type="NCBI Taxonomy" id="2779354"/>
    <lineage>
        <taxon>Bacteria</taxon>
        <taxon>Bacillati</taxon>
        <taxon>Bacillota</taxon>
        <taxon>Clostridia</taxon>
        <taxon>Eubacteriales</taxon>
        <taxon>Gemmiger</taxon>
    </lineage>
</organism>
<evidence type="ECO:0000256" key="5">
    <source>
        <dbReference type="ARBA" id="ARBA00022840"/>
    </source>
</evidence>
<feature type="domain" description="Smr" evidence="10">
    <location>
        <begin position="716"/>
        <end position="791"/>
    </location>
</feature>
<evidence type="ECO:0000256" key="3">
    <source>
        <dbReference type="ARBA" id="ARBA00022741"/>
    </source>
</evidence>
<evidence type="ECO:0000256" key="9">
    <source>
        <dbReference type="SAM" id="Coils"/>
    </source>
</evidence>
<feature type="coiled-coil region" evidence="9">
    <location>
        <begin position="144"/>
        <end position="171"/>
    </location>
</feature>
<dbReference type="SMART" id="SM00463">
    <property type="entry name" value="SMR"/>
    <property type="match status" value="1"/>
</dbReference>